<comment type="caution">
    <text evidence="2">The sequence shown here is derived from an EMBL/GenBank/DDBJ whole genome shotgun (WGS) entry which is preliminary data.</text>
</comment>
<dbReference type="OrthoDB" id="6305173at2"/>
<evidence type="ECO:0000313" key="2">
    <source>
        <dbReference type="EMBL" id="KHQ50684.1"/>
    </source>
</evidence>
<dbReference type="InterPro" id="IPR028992">
    <property type="entry name" value="Hedgehog/Intein_dom"/>
</dbReference>
<organism evidence="2 3">
    <name type="scientific">Mameliella alba</name>
    <dbReference type="NCBI Taxonomy" id="561184"/>
    <lineage>
        <taxon>Bacteria</taxon>
        <taxon>Pseudomonadati</taxon>
        <taxon>Pseudomonadota</taxon>
        <taxon>Alphaproteobacteria</taxon>
        <taxon>Rhodobacterales</taxon>
        <taxon>Roseobacteraceae</taxon>
        <taxon>Mameliella</taxon>
    </lineage>
</organism>
<evidence type="ECO:0000259" key="1">
    <source>
        <dbReference type="Pfam" id="PF13403"/>
    </source>
</evidence>
<keyword evidence="3" id="KW-1185">Reference proteome</keyword>
<name>A0A0B3SJE5_9RHOB</name>
<dbReference type="PATRIC" id="fig|1515334.3.peg.4783"/>
<reference evidence="2 3" key="1">
    <citation type="submission" date="2014-10" db="EMBL/GenBank/DDBJ databases">
        <title>Genome sequence of Ponticoccus sp. strain UMTAT08 isolated from clonal culture of toxic dinoflagellate Alexandrium tamiyavanichii.</title>
        <authorList>
            <person name="Gan H.Y."/>
            <person name="Muhd D.-D."/>
            <person name="Mohd Noor M.E."/>
            <person name="Yeong Y.S."/>
            <person name="Usup G."/>
        </authorList>
    </citation>
    <scope>NUCLEOTIDE SEQUENCE [LARGE SCALE GENOMIC DNA]</scope>
    <source>
        <strain evidence="2 3">UMTAT08</strain>
    </source>
</reference>
<sequence length="292" mass="30759">MSETFNGFYTVTALGGGAFQINSVYDASPTLFEDTADGVNDGSIAPGAQLTATSGGSFTETLQGIVPGEGIVTFGTLSFFYSTNDSSLSVGDTVTIDTSTPYTFCFLAGTSITTPAGEVPVEALRIGDPVVTASGKTVPVKWIGRQTIRKTMFTRPECAPVRISSGALGNGLPRTDLFLTSDHGLIIDGLVINAGALVNGDTIRFTALSEMPGTFTYYHVETEAHDVVLANGVPAETFIDYAARGKFDNAAEYIALYGEERTVPELDMPRISAARLVPPSIRARLAGRMDAA</sequence>
<dbReference type="Pfam" id="PF13403">
    <property type="entry name" value="Hint_2"/>
    <property type="match status" value="1"/>
</dbReference>
<dbReference type="STRING" id="561184.SAMN05216376_11940"/>
<accession>A0A0B3SJE5</accession>
<dbReference type="SUPFAM" id="SSF51294">
    <property type="entry name" value="Hedgehog/intein (Hint) domain"/>
    <property type="match status" value="1"/>
</dbReference>
<dbReference type="AlphaFoldDB" id="A0A0B3SJE5"/>
<evidence type="ECO:0000313" key="3">
    <source>
        <dbReference type="Proteomes" id="UP000030960"/>
    </source>
</evidence>
<dbReference type="EMBL" id="JSUQ01000023">
    <property type="protein sequence ID" value="KHQ50684.1"/>
    <property type="molecule type" value="Genomic_DNA"/>
</dbReference>
<feature type="domain" description="Hedgehog/Intein (Hint)" evidence="1">
    <location>
        <begin position="105"/>
        <end position="240"/>
    </location>
</feature>
<gene>
    <name evidence="2" type="ORF">OA50_04753</name>
</gene>
<protein>
    <submittedName>
        <fullName evidence="2">Type I secretion target repeat protein</fullName>
    </submittedName>
</protein>
<dbReference type="Proteomes" id="UP000030960">
    <property type="component" value="Unassembled WGS sequence"/>
</dbReference>
<dbReference type="Gene3D" id="2.170.16.10">
    <property type="entry name" value="Hedgehog/Intein (Hint) domain"/>
    <property type="match status" value="1"/>
</dbReference>
<dbReference type="RefSeq" id="WP_052244800.1">
    <property type="nucleotide sequence ID" value="NZ_JSUQ01000023.1"/>
</dbReference>
<proteinExistence type="predicted"/>
<dbReference type="InterPro" id="IPR036844">
    <property type="entry name" value="Hint_dom_sf"/>
</dbReference>